<feature type="signal peptide" evidence="10">
    <location>
        <begin position="1"/>
        <end position="20"/>
    </location>
</feature>
<evidence type="ECO:0008006" key="15">
    <source>
        <dbReference type="Google" id="ProtNLM"/>
    </source>
</evidence>
<dbReference type="Pfam" id="PF06814">
    <property type="entry name" value="GOST_TM"/>
    <property type="match status" value="1"/>
</dbReference>
<feature type="domain" description="GOST seven transmembrane" evidence="11">
    <location>
        <begin position="178"/>
        <end position="423"/>
    </location>
</feature>
<dbReference type="InterPro" id="IPR009637">
    <property type="entry name" value="GPR107/GPR108-like"/>
</dbReference>
<dbReference type="InterPro" id="IPR053937">
    <property type="entry name" value="GOST_TM"/>
</dbReference>
<keyword evidence="14" id="KW-1185">Reference proteome</keyword>
<organism evidence="13 14">
    <name type="scientific">Aquatica leii</name>
    <dbReference type="NCBI Taxonomy" id="1421715"/>
    <lineage>
        <taxon>Eukaryota</taxon>
        <taxon>Metazoa</taxon>
        <taxon>Ecdysozoa</taxon>
        <taxon>Arthropoda</taxon>
        <taxon>Hexapoda</taxon>
        <taxon>Insecta</taxon>
        <taxon>Pterygota</taxon>
        <taxon>Neoptera</taxon>
        <taxon>Endopterygota</taxon>
        <taxon>Coleoptera</taxon>
        <taxon>Polyphaga</taxon>
        <taxon>Elateriformia</taxon>
        <taxon>Elateroidea</taxon>
        <taxon>Lampyridae</taxon>
        <taxon>Luciolinae</taxon>
        <taxon>Aquatica</taxon>
    </lineage>
</organism>
<feature type="transmembrane region" description="Helical" evidence="9">
    <location>
        <begin position="360"/>
        <end position="379"/>
    </location>
</feature>
<dbReference type="GO" id="GO:0005829">
    <property type="term" value="C:cytosol"/>
    <property type="evidence" value="ECO:0007669"/>
    <property type="project" value="GOC"/>
</dbReference>
<keyword evidence="4 9" id="KW-1133">Transmembrane helix</keyword>
<feature type="transmembrane region" description="Helical" evidence="9">
    <location>
        <begin position="399"/>
        <end position="416"/>
    </location>
</feature>
<evidence type="ECO:0000256" key="6">
    <source>
        <dbReference type="ARBA" id="ARBA00023136"/>
    </source>
</evidence>
<evidence type="ECO:0000256" key="8">
    <source>
        <dbReference type="ARBA" id="ARBA00044946"/>
    </source>
</evidence>
<comment type="caution">
    <text evidence="13">The sequence shown here is derived from an EMBL/GenBank/DDBJ whole genome shotgun (WGS) entry which is preliminary data.</text>
</comment>
<evidence type="ECO:0000313" key="13">
    <source>
        <dbReference type="EMBL" id="KAK4887642.1"/>
    </source>
</evidence>
<evidence type="ECO:0000256" key="1">
    <source>
        <dbReference type="ARBA" id="ARBA00004653"/>
    </source>
</evidence>
<feature type="transmembrane region" description="Helical" evidence="9">
    <location>
        <begin position="212"/>
        <end position="231"/>
    </location>
</feature>
<evidence type="ECO:0000259" key="11">
    <source>
        <dbReference type="Pfam" id="PF06814"/>
    </source>
</evidence>
<accession>A0AAN7SL30</accession>
<keyword evidence="2 9" id="KW-0812">Transmembrane</keyword>
<dbReference type="Proteomes" id="UP001353858">
    <property type="component" value="Unassembled WGS sequence"/>
</dbReference>
<dbReference type="PANTHER" id="PTHR21229:SF1">
    <property type="entry name" value="GH17801P"/>
    <property type="match status" value="1"/>
</dbReference>
<dbReference type="GO" id="GO:0042147">
    <property type="term" value="P:retrograde transport, endosome to Golgi"/>
    <property type="evidence" value="ECO:0007669"/>
    <property type="project" value="TreeGrafter"/>
</dbReference>
<sequence length="503" mass="57922">MYQITTIVFILLSLSSCIHSLPDEGKWDYNLTMDQNHLIISKSLYKGSQIFIKVNCETDKDITTNVTISWVVVQSVCWDYTEAITQGDHILSTNKSFNGTNYHRSIDRLYKCNDHIILDEAKLNKDEISLEKAHPVYVIPKDGVYVLIFRVDGSVLFNLGVHVEMKSDYGYLSAADWPLLPFYGIMCILYVIYGLIWLIVSFMQWRDLLRVQFWIGGVILLGMLEKATFYAEFQSINNSGVRVQGAMIFAEWVSCAKRTLARMLVIIVSLGFGIVKPRLGAALHRVIGVGVLYFLLASCESYLRITKPKNDQTRDLLVASVPLAVLDSAICWWIFNALVNTTRTLRLRRNEVKLLLYRHFTNTLMFSVAASVIFMLYAIRVHRIVTCLLVWKDLWLEEAYWHILFSAVLLVIMILWRPTNNNQRYAFVPLLETGDDEEEEQLVNDAYGVKIRINHQRPVSPKTHSIEDDIKWLEENIKSDPTLPVLDSDEEVVNTRFEVSKMQ</sequence>
<dbReference type="InterPro" id="IPR054101">
    <property type="entry name" value="TMEM87A/B_GOLD"/>
</dbReference>
<reference evidence="14" key="1">
    <citation type="submission" date="2023-01" db="EMBL/GenBank/DDBJ databases">
        <title>Key to firefly adult light organ development and bioluminescence: homeobox transcription factors regulate luciferase expression and transportation to peroxisome.</title>
        <authorList>
            <person name="Fu X."/>
        </authorList>
    </citation>
    <scope>NUCLEOTIDE SEQUENCE [LARGE SCALE GENOMIC DNA]</scope>
</reference>
<dbReference type="EMBL" id="JARPUR010000001">
    <property type="protein sequence ID" value="KAK4887642.1"/>
    <property type="molecule type" value="Genomic_DNA"/>
</dbReference>
<evidence type="ECO:0000313" key="14">
    <source>
        <dbReference type="Proteomes" id="UP001353858"/>
    </source>
</evidence>
<keyword evidence="5" id="KW-0333">Golgi apparatus</keyword>
<evidence type="ECO:0000259" key="12">
    <source>
        <dbReference type="Pfam" id="PF21901"/>
    </source>
</evidence>
<gene>
    <name evidence="13" type="ORF">RN001_003913</name>
</gene>
<keyword evidence="6 9" id="KW-0472">Membrane</keyword>
<dbReference type="GO" id="GO:0000139">
    <property type="term" value="C:Golgi membrane"/>
    <property type="evidence" value="ECO:0007669"/>
    <property type="project" value="UniProtKB-SubCell"/>
</dbReference>
<feature type="transmembrane region" description="Helical" evidence="9">
    <location>
        <begin position="259"/>
        <end position="275"/>
    </location>
</feature>
<feature type="transmembrane region" description="Helical" evidence="9">
    <location>
        <begin position="282"/>
        <end position="305"/>
    </location>
</feature>
<feature type="transmembrane region" description="Helical" evidence="9">
    <location>
        <begin position="317"/>
        <end position="339"/>
    </location>
</feature>
<evidence type="ECO:0000256" key="2">
    <source>
        <dbReference type="ARBA" id="ARBA00022692"/>
    </source>
</evidence>
<keyword evidence="7" id="KW-0325">Glycoprotein</keyword>
<comment type="subcellular location">
    <subcellularLocation>
        <location evidence="1">Golgi apparatus membrane</location>
        <topology evidence="1">Multi-pass membrane protein</topology>
    </subcellularLocation>
</comment>
<keyword evidence="3 10" id="KW-0732">Signal</keyword>
<feature type="domain" description="TMEM87A/B GOLD" evidence="12">
    <location>
        <begin position="22"/>
        <end position="124"/>
    </location>
</feature>
<evidence type="ECO:0000256" key="9">
    <source>
        <dbReference type="SAM" id="Phobius"/>
    </source>
</evidence>
<dbReference type="Pfam" id="PF21901">
    <property type="entry name" value="TMEM87A-B_GOLD"/>
    <property type="match status" value="1"/>
</dbReference>
<evidence type="ECO:0000256" key="10">
    <source>
        <dbReference type="SAM" id="SignalP"/>
    </source>
</evidence>
<dbReference type="AlphaFoldDB" id="A0AAN7SL30"/>
<comment type="similarity">
    <text evidence="8">Belongs to the LU7TM family. TMEM87 subfamily.</text>
</comment>
<evidence type="ECO:0000256" key="7">
    <source>
        <dbReference type="ARBA" id="ARBA00023180"/>
    </source>
</evidence>
<feature type="chain" id="PRO_5042915352" description="Transmembrane protein 87A" evidence="10">
    <location>
        <begin position="21"/>
        <end position="503"/>
    </location>
</feature>
<evidence type="ECO:0000256" key="3">
    <source>
        <dbReference type="ARBA" id="ARBA00022729"/>
    </source>
</evidence>
<name>A0AAN7SL30_9COLE</name>
<evidence type="ECO:0000256" key="5">
    <source>
        <dbReference type="ARBA" id="ARBA00023034"/>
    </source>
</evidence>
<proteinExistence type="inferred from homology"/>
<protein>
    <recommendedName>
        <fullName evidence="15">Transmembrane protein 87A</fullName>
    </recommendedName>
</protein>
<feature type="transmembrane region" description="Helical" evidence="9">
    <location>
        <begin position="180"/>
        <end position="200"/>
    </location>
</feature>
<evidence type="ECO:0000256" key="4">
    <source>
        <dbReference type="ARBA" id="ARBA00022989"/>
    </source>
</evidence>
<dbReference type="PANTHER" id="PTHR21229">
    <property type="entry name" value="LUNG SEVEN TRANSMEMBRANE RECEPTOR"/>
    <property type="match status" value="1"/>
</dbReference>